<reference evidence="1" key="1">
    <citation type="journal article" date="2020" name="Nat. Genet.">
        <title>Genomic diversifications of five Gossypium allopolyploid species and their impact on cotton improvement.</title>
        <authorList>
            <person name="Chen Z.J."/>
            <person name="Sreedasyam A."/>
            <person name="Ando A."/>
            <person name="Song Q."/>
            <person name="De Santiago L.M."/>
            <person name="Hulse-Kemp A.M."/>
            <person name="Ding M."/>
            <person name="Ye W."/>
            <person name="Kirkbride R.C."/>
            <person name="Jenkins J."/>
            <person name="Plott C."/>
            <person name="Lovell J."/>
            <person name="Lin Y.M."/>
            <person name="Vaughn R."/>
            <person name="Liu B."/>
            <person name="Simpson S."/>
            <person name="Scheffler B.E."/>
            <person name="Wen L."/>
            <person name="Saski C.A."/>
            <person name="Grover C.E."/>
            <person name="Hu G."/>
            <person name="Conover J.L."/>
            <person name="Carlson J.W."/>
            <person name="Shu S."/>
            <person name="Boston L.B."/>
            <person name="Williams M."/>
            <person name="Peterson D.G."/>
            <person name="McGee K."/>
            <person name="Jones D.C."/>
            <person name="Wendel J.F."/>
            <person name="Stelly D.M."/>
            <person name="Grimwood J."/>
            <person name="Schmutz J."/>
        </authorList>
    </citation>
    <scope>NUCLEOTIDE SEQUENCE [LARGE SCALE GENOMIC DNA]</scope>
    <source>
        <strain evidence="1">cv. TM-1</strain>
    </source>
</reference>
<dbReference type="RefSeq" id="XP_040934213.1">
    <property type="nucleotide sequence ID" value="XM_041078279.1"/>
</dbReference>
<organism evidence="1 2">
    <name type="scientific">Gossypium hirsutum</name>
    <name type="common">Upland cotton</name>
    <name type="synonym">Gossypium mexicanum</name>
    <dbReference type="NCBI Taxonomy" id="3635"/>
    <lineage>
        <taxon>Eukaryota</taxon>
        <taxon>Viridiplantae</taxon>
        <taxon>Streptophyta</taxon>
        <taxon>Embryophyta</taxon>
        <taxon>Tracheophyta</taxon>
        <taxon>Spermatophyta</taxon>
        <taxon>Magnoliopsida</taxon>
        <taxon>eudicotyledons</taxon>
        <taxon>Gunneridae</taxon>
        <taxon>Pentapetalae</taxon>
        <taxon>rosids</taxon>
        <taxon>malvids</taxon>
        <taxon>Malvales</taxon>
        <taxon>Malvaceae</taxon>
        <taxon>Malvoideae</taxon>
        <taxon>Gossypium</taxon>
    </lineage>
</organism>
<evidence type="ECO:0000313" key="2">
    <source>
        <dbReference type="RefSeq" id="XP_040934213.1"/>
    </source>
</evidence>
<dbReference type="Proteomes" id="UP000818029">
    <property type="component" value="Chromosome A01"/>
</dbReference>
<dbReference type="GeneID" id="107917677"/>
<protein>
    <submittedName>
        <fullName evidence="2">Uncharacterized protein</fullName>
    </submittedName>
</protein>
<evidence type="ECO:0000313" key="1">
    <source>
        <dbReference type="Proteomes" id="UP000818029"/>
    </source>
</evidence>
<name>A0ABM2YWE6_GOSHI</name>
<gene>
    <name evidence="2" type="primary">LOC107917677</name>
</gene>
<reference evidence="2" key="2">
    <citation type="submission" date="2025-08" db="UniProtKB">
        <authorList>
            <consortium name="RefSeq"/>
        </authorList>
    </citation>
    <scope>IDENTIFICATION</scope>
</reference>
<proteinExistence type="predicted"/>
<sequence>METEWQSAIFQSTIQAPIFKGFGAAVLGFSTPFRPFIHHFTIVVSEWQRCSLFPSKLGLSAHFHSEIPISNSDFVGGNKDFDGASRLGGTEERGDVRRRPCEEPLVGTQLSGLFQKFLVLSVAVLLFRCIGPRVWAIRIRF</sequence>
<accession>A0ABM2YWE6</accession>
<keyword evidence="1" id="KW-1185">Reference proteome</keyword>